<accession>A0ABC8T961</accession>
<dbReference type="InterPro" id="IPR057599">
    <property type="entry name" value="TORTIFOLIA1/TORL1-2_C"/>
</dbReference>
<name>A0ABC8T961_9AQUA</name>
<evidence type="ECO:0000313" key="3">
    <source>
        <dbReference type="EMBL" id="CAK9165938.1"/>
    </source>
</evidence>
<reference evidence="3 4" key="1">
    <citation type="submission" date="2024-02" db="EMBL/GenBank/DDBJ databases">
        <authorList>
            <person name="Vignale AGUSTIN F."/>
            <person name="Sosa J E."/>
            <person name="Modenutti C."/>
        </authorList>
    </citation>
    <scope>NUCLEOTIDE SEQUENCE [LARGE SCALE GENOMIC DNA]</scope>
</reference>
<dbReference type="InterPro" id="IPR033337">
    <property type="entry name" value="TORTIFOLIA1/SINE1-2"/>
</dbReference>
<evidence type="ECO:0000256" key="1">
    <source>
        <dbReference type="SAM" id="MobiDB-lite"/>
    </source>
</evidence>
<organism evidence="3 4">
    <name type="scientific">Ilex paraguariensis</name>
    <name type="common">yerba mate</name>
    <dbReference type="NCBI Taxonomy" id="185542"/>
    <lineage>
        <taxon>Eukaryota</taxon>
        <taxon>Viridiplantae</taxon>
        <taxon>Streptophyta</taxon>
        <taxon>Embryophyta</taxon>
        <taxon>Tracheophyta</taxon>
        <taxon>Spermatophyta</taxon>
        <taxon>Magnoliopsida</taxon>
        <taxon>eudicotyledons</taxon>
        <taxon>Gunneridae</taxon>
        <taxon>Pentapetalae</taxon>
        <taxon>asterids</taxon>
        <taxon>campanulids</taxon>
        <taxon>Aquifoliales</taxon>
        <taxon>Aquifoliaceae</taxon>
        <taxon>Ilex</taxon>
    </lineage>
</organism>
<dbReference type="Pfam" id="PF24713">
    <property type="entry name" value="TOR1L1_C"/>
    <property type="match status" value="1"/>
</dbReference>
<feature type="compositionally biased region" description="Polar residues" evidence="1">
    <location>
        <begin position="367"/>
        <end position="382"/>
    </location>
</feature>
<dbReference type="EMBL" id="CAUOFW020004502">
    <property type="protein sequence ID" value="CAK9165938.1"/>
    <property type="molecule type" value="Genomic_DNA"/>
</dbReference>
<keyword evidence="4" id="KW-1185">Reference proteome</keyword>
<dbReference type="PANTHER" id="PTHR31355:SF22">
    <property type="entry name" value="TORTIFOLIA1-LIKE PROTEIN 2"/>
    <property type="match status" value="1"/>
</dbReference>
<evidence type="ECO:0000313" key="4">
    <source>
        <dbReference type="Proteomes" id="UP001642360"/>
    </source>
</evidence>
<comment type="caution">
    <text evidence="3">The sequence shown here is derived from an EMBL/GenBank/DDBJ whole genome shotgun (WGS) entry which is preliminary data.</text>
</comment>
<dbReference type="AlphaFoldDB" id="A0ABC8T961"/>
<feature type="region of interest" description="Disordered" evidence="1">
    <location>
        <begin position="346"/>
        <end position="383"/>
    </location>
</feature>
<dbReference type="PANTHER" id="PTHR31355">
    <property type="entry name" value="MICROTUBULE-ASSOCIATED PROTEIN TORTIFOLIA1"/>
    <property type="match status" value="1"/>
</dbReference>
<feature type="domain" description="TORTIFOLIA1/TORL1-2 C-terminal" evidence="2">
    <location>
        <begin position="408"/>
        <end position="537"/>
    </location>
</feature>
<sequence>MEYPHITGNNRPTNARQIHNSKSSFYSLGLTLIRENFCGADSGDVTSASESTSKAATFSKVGTDSIKRRSPLSVRKDGHNYVENPQHSRAKGWHIEIAVPKSHDISLADREESEDSSMSIAAKTLEKMTSTEAVGFEYVPMDGKQEYSSVSNVVTDKFETKLEAVSPSCLGCSGSVKRVGTIQLFPAEEISTEEQRYLAKLPDRRSLDSTITESSSRTMHGCCLQTTDEIVSIRKQLLGIENKQSNLLDLLKVFTTNTMDCLSMIQLKVSSLEHVVDRLAQEVVNVGSYSDLATAKLLKKSPNVASPRLSTYTPRPPVDVRNRKPLLMQMKNAEIWEEKAFSRSRSSSSSTGVDMWTDPTVRLSRNPIGQNCSGQGTNSSQTRKADVVLGSAFTTSERKINSESKNNLWKLVKGYISEGDLDSAYVEALCLGDDIVLIELLDRTGPVLENLSHQTASDVLSTLASYLLEQRFMNSIIPWLQQVVDLSTIHGPNYLVLSGKARREFLVAIQEAVKMEYSNPAERSRVTQLAMKLHRIWGEAFFEC</sequence>
<protein>
    <recommendedName>
        <fullName evidence="2">TORTIFOLIA1/TORL1-2 C-terminal domain-containing protein</fullName>
    </recommendedName>
</protein>
<proteinExistence type="predicted"/>
<gene>
    <name evidence="3" type="ORF">ILEXP_LOCUS35135</name>
</gene>
<dbReference type="Proteomes" id="UP001642360">
    <property type="component" value="Unassembled WGS sequence"/>
</dbReference>
<evidence type="ECO:0000259" key="2">
    <source>
        <dbReference type="Pfam" id="PF24713"/>
    </source>
</evidence>